<evidence type="ECO:0000313" key="2">
    <source>
        <dbReference type="EMBL" id="KAK3607932.1"/>
    </source>
</evidence>
<evidence type="ECO:0000256" key="1">
    <source>
        <dbReference type="SAM" id="MobiDB-lite"/>
    </source>
</evidence>
<reference evidence="2" key="1">
    <citation type="journal article" date="2021" name="Genome Biol. Evol.">
        <title>A High-Quality Reference Genome for a Parasitic Bivalve with Doubly Uniparental Inheritance (Bivalvia: Unionida).</title>
        <authorList>
            <person name="Smith C.H."/>
        </authorList>
    </citation>
    <scope>NUCLEOTIDE SEQUENCE</scope>
    <source>
        <strain evidence="2">CHS0354</strain>
    </source>
</reference>
<proteinExistence type="predicted"/>
<reference evidence="2" key="2">
    <citation type="journal article" date="2021" name="Genome Biol. Evol.">
        <title>Developing a high-quality reference genome for a parasitic bivalve with doubly uniparental inheritance (Bivalvia: Unionida).</title>
        <authorList>
            <person name="Smith C.H."/>
        </authorList>
    </citation>
    <scope>NUCLEOTIDE SEQUENCE</scope>
    <source>
        <strain evidence="2">CHS0354</strain>
        <tissue evidence="2">Mantle</tissue>
    </source>
</reference>
<feature type="compositionally biased region" description="Basic and acidic residues" evidence="1">
    <location>
        <begin position="11"/>
        <end position="31"/>
    </location>
</feature>
<protein>
    <submittedName>
        <fullName evidence="2">Uncharacterized protein</fullName>
    </submittedName>
</protein>
<name>A0AAE0TCN8_9BIVA</name>
<feature type="compositionally biased region" description="Polar residues" evidence="1">
    <location>
        <begin position="36"/>
        <end position="45"/>
    </location>
</feature>
<dbReference type="AlphaFoldDB" id="A0AAE0TCN8"/>
<feature type="non-terminal residue" evidence="2">
    <location>
        <position position="1"/>
    </location>
</feature>
<dbReference type="Proteomes" id="UP001195483">
    <property type="component" value="Unassembled WGS sequence"/>
</dbReference>
<feature type="region of interest" description="Disordered" evidence="1">
    <location>
        <begin position="1"/>
        <end position="51"/>
    </location>
</feature>
<dbReference type="EMBL" id="JAEAOA010000451">
    <property type="protein sequence ID" value="KAK3607932.1"/>
    <property type="molecule type" value="Genomic_DNA"/>
</dbReference>
<organism evidence="2 3">
    <name type="scientific">Potamilus streckersoni</name>
    <dbReference type="NCBI Taxonomy" id="2493646"/>
    <lineage>
        <taxon>Eukaryota</taxon>
        <taxon>Metazoa</taxon>
        <taxon>Spiralia</taxon>
        <taxon>Lophotrochozoa</taxon>
        <taxon>Mollusca</taxon>
        <taxon>Bivalvia</taxon>
        <taxon>Autobranchia</taxon>
        <taxon>Heteroconchia</taxon>
        <taxon>Palaeoheterodonta</taxon>
        <taxon>Unionida</taxon>
        <taxon>Unionoidea</taxon>
        <taxon>Unionidae</taxon>
        <taxon>Ambleminae</taxon>
        <taxon>Lampsilini</taxon>
        <taxon>Potamilus</taxon>
    </lineage>
</organism>
<sequence>SIEPVDLPTAPEEKRSVEASCPDKTELHSGKICETNKPNTTSRQSGWKRREGNSDMLIKKISLSQQIPYANNYDKCVNGELLFPVK</sequence>
<accession>A0AAE0TCN8</accession>
<reference evidence="2" key="3">
    <citation type="submission" date="2023-05" db="EMBL/GenBank/DDBJ databases">
        <authorList>
            <person name="Smith C.H."/>
        </authorList>
    </citation>
    <scope>NUCLEOTIDE SEQUENCE</scope>
    <source>
        <strain evidence="2">CHS0354</strain>
        <tissue evidence="2">Mantle</tissue>
    </source>
</reference>
<evidence type="ECO:0000313" key="3">
    <source>
        <dbReference type="Proteomes" id="UP001195483"/>
    </source>
</evidence>
<keyword evidence="3" id="KW-1185">Reference proteome</keyword>
<gene>
    <name evidence="2" type="ORF">CHS0354_006525</name>
</gene>
<comment type="caution">
    <text evidence="2">The sequence shown here is derived from an EMBL/GenBank/DDBJ whole genome shotgun (WGS) entry which is preliminary data.</text>
</comment>